<feature type="region of interest" description="Disordered" evidence="1">
    <location>
        <begin position="1"/>
        <end position="176"/>
    </location>
</feature>
<evidence type="ECO:0000256" key="1">
    <source>
        <dbReference type="SAM" id="MobiDB-lite"/>
    </source>
</evidence>
<reference evidence="2" key="2">
    <citation type="submission" date="2025-09" db="UniProtKB">
        <authorList>
            <consortium name="Ensembl"/>
        </authorList>
    </citation>
    <scope>IDENTIFICATION</scope>
</reference>
<feature type="compositionally biased region" description="Pro residues" evidence="1">
    <location>
        <begin position="7"/>
        <end position="25"/>
    </location>
</feature>
<dbReference type="InParanoid" id="A0A674I8R7"/>
<organism evidence="2 3">
    <name type="scientific">Terrapene triunguis</name>
    <name type="common">Three-toed box turtle</name>
    <dbReference type="NCBI Taxonomy" id="2587831"/>
    <lineage>
        <taxon>Eukaryota</taxon>
        <taxon>Metazoa</taxon>
        <taxon>Chordata</taxon>
        <taxon>Craniata</taxon>
        <taxon>Vertebrata</taxon>
        <taxon>Euteleostomi</taxon>
        <taxon>Archelosauria</taxon>
        <taxon>Testudinata</taxon>
        <taxon>Testudines</taxon>
        <taxon>Cryptodira</taxon>
        <taxon>Durocryptodira</taxon>
        <taxon>Testudinoidea</taxon>
        <taxon>Emydidae</taxon>
        <taxon>Terrapene</taxon>
    </lineage>
</organism>
<dbReference type="Ensembl" id="ENSTMTT00000004353.1">
    <property type="protein sequence ID" value="ENSTMTP00000004207.1"/>
    <property type="gene ID" value="ENSTMTG00000003106.1"/>
</dbReference>
<name>A0A674I8R7_9SAUR</name>
<sequence>MLSSPPGLCPPPTPPPPALHPPPPRGHVSPHHPLLPPPSFLRGQTRPCFLSSPPPCPQHSPARALSPPHLETNYFAPPPPHTSTSPGSFPLPPYTSLAWGGHTPSLVPSPQDPLPPRALSRPPLRPSPSRHRALLPTPGQGPGRPVAGPQPRPLSRPNGRGPGEGPGPGPAPTFDHVAVDGGAELLAGRPVPVLPVDDPHLLEEGGLAALARAQQQDLDEALHVGLLPSPRSQTHPSVYAHAHTCLYTCVHTGTFVHVQVCPGLMREGGTRGHLYQQQSLWAGLPGGKWVNWPQALQGPPREYSIL</sequence>
<dbReference type="Proteomes" id="UP000472274">
    <property type="component" value="Unplaced"/>
</dbReference>
<dbReference type="AlphaFoldDB" id="A0A674I8R7"/>
<keyword evidence="3" id="KW-1185">Reference proteome</keyword>
<evidence type="ECO:0000313" key="3">
    <source>
        <dbReference type="Proteomes" id="UP000472274"/>
    </source>
</evidence>
<accession>A0A674I8R7</accession>
<evidence type="ECO:0000313" key="2">
    <source>
        <dbReference type="Ensembl" id="ENSTMTP00000004207.1"/>
    </source>
</evidence>
<protein>
    <submittedName>
        <fullName evidence="2">Uncharacterized protein</fullName>
    </submittedName>
</protein>
<proteinExistence type="predicted"/>
<dbReference type="GeneTree" id="ENSGT00940000178967"/>
<reference evidence="2" key="1">
    <citation type="submission" date="2025-08" db="UniProtKB">
        <authorList>
            <consortium name="Ensembl"/>
        </authorList>
    </citation>
    <scope>IDENTIFICATION</scope>
</reference>